<name>A0A0B5HAE2_9CAUD</name>
<reference evidence="1 2" key="1">
    <citation type="submission" date="2014-12" db="EMBL/GenBank/DDBJ databases">
        <title>Complete genome sequences of three Vibrio cholerae specific bacteriophages.</title>
        <authorList>
            <person name="Bhandare S.G."/>
            <person name="Warry A."/>
            <person name="Emes R.D."/>
            <person name="Hooton S.P.T."/>
            <person name="Barrow P.A."/>
            <person name="Atterbury R.J."/>
        </authorList>
    </citation>
    <scope>NUCLEOTIDE SEQUENCE [LARGE SCALE GENOMIC DNA]</scope>
</reference>
<gene>
    <name evidence="1" type="ORF">SBVP1_0031</name>
</gene>
<proteinExistence type="predicted"/>
<dbReference type="EMBL" id="KP280062">
    <property type="protein sequence ID" value="AJF40689.1"/>
    <property type="molecule type" value="Genomic_DNA"/>
</dbReference>
<dbReference type="KEGG" id="vg:26625627"/>
<dbReference type="GeneID" id="26625627"/>
<sequence length="53" mass="6410">MSPKTISVPINDLEELIKAYDSWAGYHEPDYRELYLSRFNKLREKINKEKEHN</sequence>
<evidence type="ECO:0000313" key="1">
    <source>
        <dbReference type="EMBL" id="AJF40689.1"/>
    </source>
</evidence>
<protein>
    <submittedName>
        <fullName evidence="1">Uncharacterized protein</fullName>
    </submittedName>
</protein>
<evidence type="ECO:0000313" key="2">
    <source>
        <dbReference type="Proteomes" id="UP000031803"/>
    </source>
</evidence>
<keyword evidence="2" id="KW-1185">Reference proteome</keyword>
<organism evidence="1 2">
    <name type="scientific">Vibrio phage phi 1</name>
    <dbReference type="NCBI Taxonomy" id="1589297"/>
    <lineage>
        <taxon>Viruses</taxon>
        <taxon>Duplodnaviria</taxon>
        <taxon>Heunggongvirae</taxon>
        <taxon>Uroviricota</taxon>
        <taxon>Caudoviricetes</taxon>
        <taxon>Schitoviridae</taxon>
        <taxon>Pacinivirus</taxon>
        <taxon>Pacinivirus phi1</taxon>
    </lineage>
</organism>
<dbReference type="Proteomes" id="UP000031803">
    <property type="component" value="Segment"/>
</dbReference>
<dbReference type="RefSeq" id="YP_009198549.1">
    <property type="nucleotide sequence ID" value="NC_028799.1"/>
</dbReference>
<accession>A0A0B5HAE2</accession>